<feature type="transmembrane region" description="Helical" evidence="1">
    <location>
        <begin position="173"/>
        <end position="197"/>
    </location>
</feature>
<feature type="transmembrane region" description="Helical" evidence="1">
    <location>
        <begin position="107"/>
        <end position="129"/>
    </location>
</feature>
<dbReference type="RefSeq" id="WP_386251971.1">
    <property type="nucleotide sequence ID" value="NZ_JBHTRV010000011.1"/>
</dbReference>
<comment type="caution">
    <text evidence="2">The sequence shown here is derived from an EMBL/GenBank/DDBJ whole genome shotgun (WGS) entry which is preliminary data.</text>
</comment>
<feature type="transmembrane region" description="Helical" evidence="1">
    <location>
        <begin position="68"/>
        <end position="95"/>
    </location>
</feature>
<feature type="transmembrane region" description="Helical" evidence="1">
    <location>
        <begin position="141"/>
        <end position="161"/>
    </location>
</feature>
<keyword evidence="1" id="KW-0812">Transmembrane</keyword>
<feature type="transmembrane region" description="Helical" evidence="1">
    <location>
        <begin position="35"/>
        <end position="56"/>
    </location>
</feature>
<keyword evidence="1" id="KW-0472">Membrane</keyword>
<accession>A0ABW6IUK6</accession>
<evidence type="ECO:0000313" key="2">
    <source>
        <dbReference type="EMBL" id="MFE5981305.1"/>
    </source>
</evidence>
<gene>
    <name evidence="2" type="ORF">ACFQ63_16520</name>
</gene>
<protein>
    <submittedName>
        <fullName evidence="2">Uncharacterized protein</fullName>
    </submittedName>
</protein>
<evidence type="ECO:0000313" key="3">
    <source>
        <dbReference type="Proteomes" id="UP001600424"/>
    </source>
</evidence>
<evidence type="ECO:0000256" key="1">
    <source>
        <dbReference type="SAM" id="Phobius"/>
    </source>
</evidence>
<keyword evidence="1" id="KW-1133">Transmembrane helix</keyword>
<sequence>MSGVLSSIVSPADADADDAGRPLVSPIPARYHRTLLTIGATAGVVMAWAGCTWMSFHLHADPPLHRVALFAHLASLILGFGAVLVIDYYGLLWLLGRRSLPDTLKGAAPLHVPVWLGVGGLVLTGMLLHPDPNAPLTQVKLLLVLVIALNGVHATALHQRLTDLGRRRPTTGLLMRGGASALVSQISWWGAVAIGFLNSLH</sequence>
<reference evidence="2 3" key="1">
    <citation type="submission" date="2024-09" db="EMBL/GenBank/DDBJ databases">
        <title>The Natural Products Discovery Center: Release of the First 8490 Sequenced Strains for Exploring Actinobacteria Biosynthetic Diversity.</title>
        <authorList>
            <person name="Kalkreuter E."/>
            <person name="Kautsar S.A."/>
            <person name="Yang D."/>
            <person name="Bader C.D."/>
            <person name="Teijaro C.N."/>
            <person name="Fluegel L."/>
            <person name="Davis C.M."/>
            <person name="Simpson J.R."/>
            <person name="Lauterbach L."/>
            <person name="Steele A.D."/>
            <person name="Gui C."/>
            <person name="Meng S."/>
            <person name="Li G."/>
            <person name="Viehrig K."/>
            <person name="Ye F."/>
            <person name="Su P."/>
            <person name="Kiefer A.F."/>
            <person name="Nichols A."/>
            <person name="Cepeda A.J."/>
            <person name="Yan W."/>
            <person name="Fan B."/>
            <person name="Jiang Y."/>
            <person name="Adhikari A."/>
            <person name="Zheng C.-J."/>
            <person name="Schuster L."/>
            <person name="Cowan T.M."/>
            <person name="Smanski M.J."/>
            <person name="Chevrette M.G."/>
            <person name="De Carvalho L.P.S."/>
            <person name="Shen B."/>
        </authorList>
    </citation>
    <scope>NUCLEOTIDE SEQUENCE [LARGE SCALE GENOMIC DNA]</scope>
    <source>
        <strain evidence="2 3">NPDC056472</strain>
    </source>
</reference>
<keyword evidence="3" id="KW-1185">Reference proteome</keyword>
<dbReference type="EMBL" id="JBHTRV010000011">
    <property type="protein sequence ID" value="MFE5981305.1"/>
    <property type="molecule type" value="Genomic_DNA"/>
</dbReference>
<name>A0ABW6IUK6_STRWE</name>
<organism evidence="2 3">
    <name type="scientific">Streptomyces wedmorensis</name>
    <dbReference type="NCBI Taxonomy" id="43759"/>
    <lineage>
        <taxon>Bacteria</taxon>
        <taxon>Bacillati</taxon>
        <taxon>Actinomycetota</taxon>
        <taxon>Actinomycetes</taxon>
        <taxon>Kitasatosporales</taxon>
        <taxon>Streptomycetaceae</taxon>
        <taxon>Streptomyces</taxon>
    </lineage>
</organism>
<dbReference type="Proteomes" id="UP001600424">
    <property type="component" value="Unassembled WGS sequence"/>
</dbReference>
<proteinExistence type="predicted"/>